<dbReference type="Gene3D" id="2.40.40.10">
    <property type="entry name" value="RlpA-like domain"/>
    <property type="match status" value="1"/>
</dbReference>
<evidence type="ECO:0000256" key="2">
    <source>
        <dbReference type="ARBA" id="ARBA00022525"/>
    </source>
</evidence>
<dbReference type="InterPro" id="IPR044206">
    <property type="entry name" value="EGC1/2"/>
</dbReference>
<dbReference type="PANTHER" id="PTHR47295">
    <property type="entry name" value="EG45-LIKE DOMAIN CONTAINING PROTEIN 1-RELATED"/>
    <property type="match status" value="1"/>
</dbReference>
<dbReference type="SMART" id="SM00837">
    <property type="entry name" value="DPBB_1"/>
    <property type="match status" value="1"/>
</dbReference>
<dbReference type="InterPro" id="IPR007112">
    <property type="entry name" value="Expansin/allergen_DPBB_dom"/>
</dbReference>
<dbReference type="InterPro" id="IPR009009">
    <property type="entry name" value="RlpA-like_DPBB"/>
</dbReference>
<dbReference type="Proteomes" id="UP001314170">
    <property type="component" value="Unassembled WGS sequence"/>
</dbReference>
<feature type="chain" id="PRO_5043617774" description="Expansin-like EG45 domain-containing protein" evidence="4">
    <location>
        <begin position="30"/>
        <end position="155"/>
    </location>
</feature>
<reference evidence="6 7" key="1">
    <citation type="submission" date="2024-01" db="EMBL/GenBank/DDBJ databases">
        <authorList>
            <person name="Waweru B."/>
        </authorList>
    </citation>
    <scope>NUCLEOTIDE SEQUENCE [LARGE SCALE GENOMIC DNA]</scope>
</reference>
<comment type="caution">
    <text evidence="6">The sequence shown here is derived from an EMBL/GenBank/DDBJ whole genome shotgun (WGS) entry which is preliminary data.</text>
</comment>
<feature type="signal peptide" evidence="4">
    <location>
        <begin position="1"/>
        <end position="29"/>
    </location>
</feature>
<dbReference type="CDD" id="cd22269">
    <property type="entry name" value="DPBB_EG45-like"/>
    <property type="match status" value="1"/>
</dbReference>
<evidence type="ECO:0000313" key="6">
    <source>
        <dbReference type="EMBL" id="CAK7339131.1"/>
    </source>
</evidence>
<dbReference type="Pfam" id="PF03330">
    <property type="entry name" value="DPBB_1"/>
    <property type="match status" value="1"/>
</dbReference>
<keyword evidence="2" id="KW-0964">Secreted</keyword>
<evidence type="ECO:0000256" key="1">
    <source>
        <dbReference type="ARBA" id="ARBA00004613"/>
    </source>
</evidence>
<evidence type="ECO:0000256" key="3">
    <source>
        <dbReference type="ARBA" id="ARBA00022729"/>
    </source>
</evidence>
<name>A0AAV1RRZ5_9ROSI</name>
<sequence length="155" mass="16552">MASICQNFVASSITTLLCFSLCFYSSASAQESGTATFNTPPYLPSKCYGYEDQGVMVAAASEGIFNNGEACGKYYQVTCVSGTNEGTPFPCFDNGPAVVMITDLCPPDSCRGTIDLSEEAFASIADTNSGVINISYQQYVLRTQELNSAFTILDQ</sequence>
<organism evidence="6 7">
    <name type="scientific">Dovyalis caffra</name>
    <dbReference type="NCBI Taxonomy" id="77055"/>
    <lineage>
        <taxon>Eukaryota</taxon>
        <taxon>Viridiplantae</taxon>
        <taxon>Streptophyta</taxon>
        <taxon>Embryophyta</taxon>
        <taxon>Tracheophyta</taxon>
        <taxon>Spermatophyta</taxon>
        <taxon>Magnoliopsida</taxon>
        <taxon>eudicotyledons</taxon>
        <taxon>Gunneridae</taxon>
        <taxon>Pentapetalae</taxon>
        <taxon>rosids</taxon>
        <taxon>fabids</taxon>
        <taxon>Malpighiales</taxon>
        <taxon>Salicaceae</taxon>
        <taxon>Flacourtieae</taxon>
        <taxon>Dovyalis</taxon>
    </lineage>
</organism>
<dbReference type="PANTHER" id="PTHR47295:SF4">
    <property type="entry name" value="EXPANSIN-LIKE EG45 DOMAIN-CONTAINING PROTEIN"/>
    <property type="match status" value="1"/>
</dbReference>
<keyword evidence="7" id="KW-1185">Reference proteome</keyword>
<dbReference type="FunFam" id="2.40.40.10:FF:000005">
    <property type="entry name" value="Barwin-related endoglucanase"/>
    <property type="match status" value="1"/>
</dbReference>
<dbReference type="EMBL" id="CAWUPB010001157">
    <property type="protein sequence ID" value="CAK7339131.1"/>
    <property type="molecule type" value="Genomic_DNA"/>
</dbReference>
<dbReference type="GO" id="GO:0048046">
    <property type="term" value="C:apoplast"/>
    <property type="evidence" value="ECO:0007669"/>
    <property type="project" value="InterPro"/>
</dbReference>
<gene>
    <name evidence="6" type="ORF">DCAF_LOCUS14179</name>
</gene>
<accession>A0AAV1RRZ5</accession>
<evidence type="ECO:0000256" key="4">
    <source>
        <dbReference type="SAM" id="SignalP"/>
    </source>
</evidence>
<dbReference type="PROSITE" id="PS50842">
    <property type="entry name" value="EXPANSIN_EG45"/>
    <property type="match status" value="1"/>
</dbReference>
<dbReference type="AlphaFoldDB" id="A0AAV1RRZ5"/>
<evidence type="ECO:0000313" key="7">
    <source>
        <dbReference type="Proteomes" id="UP001314170"/>
    </source>
</evidence>
<comment type="subcellular location">
    <subcellularLocation>
        <location evidence="1">Secreted</location>
    </subcellularLocation>
</comment>
<dbReference type="InterPro" id="IPR036908">
    <property type="entry name" value="RlpA-like_sf"/>
</dbReference>
<proteinExistence type="predicted"/>
<evidence type="ECO:0000259" key="5">
    <source>
        <dbReference type="PROSITE" id="PS50842"/>
    </source>
</evidence>
<dbReference type="GO" id="GO:0009627">
    <property type="term" value="P:systemic acquired resistance"/>
    <property type="evidence" value="ECO:0007669"/>
    <property type="project" value="InterPro"/>
</dbReference>
<dbReference type="SUPFAM" id="SSF50685">
    <property type="entry name" value="Barwin-like endoglucanases"/>
    <property type="match status" value="1"/>
</dbReference>
<keyword evidence="3 4" id="KW-0732">Signal</keyword>
<protein>
    <recommendedName>
        <fullName evidence="5">Expansin-like EG45 domain-containing protein</fullName>
    </recommendedName>
</protein>
<feature type="domain" description="Expansin-like EG45" evidence="5">
    <location>
        <begin position="19"/>
        <end position="138"/>
    </location>
</feature>